<evidence type="ECO:0000313" key="2">
    <source>
        <dbReference type="EMBL" id="QHJ10881.1"/>
    </source>
</evidence>
<dbReference type="AlphaFoldDB" id="A0A857JIT2"/>
<feature type="domain" description="4-vinyl reductase 4VR" evidence="1">
    <location>
        <begin position="118"/>
        <end position="179"/>
    </location>
</feature>
<dbReference type="KEGG" id="pmes:FX988_01103"/>
<sequence length="181" mass="20487">MKGIIFVKLNQFVDELWGEEFWDALLQEAALPSEGIYTSVATYDDEELFTLVGLIMQKQELSAQQAQFAFGQWMFKELLLAAPPEAHKFTDVFEFLYGVQAVIHVEVKKLNPEAILPVFEFIQETDNSLSFHYISPRKMCYFCEGIIQGLAAHTGQTVSVEQPECVHEGGNRCVMKVTKVG</sequence>
<proteinExistence type="predicted"/>
<evidence type="ECO:0000313" key="3">
    <source>
        <dbReference type="Proteomes" id="UP000464524"/>
    </source>
</evidence>
<reference evidence="2 3" key="1">
    <citation type="submission" date="2019-12" db="EMBL/GenBank/DDBJ databases">
        <title>Genome sequencing and assembly of endphytes of Porphyra tenera.</title>
        <authorList>
            <person name="Park J.M."/>
            <person name="Shin R."/>
            <person name="Jo S.H."/>
        </authorList>
    </citation>
    <scope>NUCLEOTIDE SEQUENCE [LARGE SCALE GENOMIC DNA]</scope>
    <source>
        <strain evidence="2 3">GPM4</strain>
    </source>
</reference>
<dbReference type="Proteomes" id="UP000464524">
    <property type="component" value="Chromosome"/>
</dbReference>
<protein>
    <recommendedName>
        <fullName evidence="1">4-vinyl reductase 4VR domain-containing protein</fullName>
    </recommendedName>
</protein>
<dbReference type="InterPro" id="IPR011644">
    <property type="entry name" value="Heme_NO-bd"/>
</dbReference>
<dbReference type="OrthoDB" id="7266652at2"/>
<dbReference type="InterPro" id="IPR024096">
    <property type="entry name" value="NO_sig/Golgi_transp_ligand-bd"/>
</dbReference>
<organism evidence="2 3">
    <name type="scientific">Paraglaciecola mesophila</name>
    <dbReference type="NCBI Taxonomy" id="197222"/>
    <lineage>
        <taxon>Bacteria</taxon>
        <taxon>Pseudomonadati</taxon>
        <taxon>Pseudomonadota</taxon>
        <taxon>Gammaproteobacteria</taxon>
        <taxon>Alteromonadales</taxon>
        <taxon>Alteromonadaceae</taxon>
        <taxon>Paraglaciecola</taxon>
    </lineage>
</organism>
<gene>
    <name evidence="2" type="ORF">FX988_01103</name>
</gene>
<evidence type="ECO:0000259" key="1">
    <source>
        <dbReference type="SMART" id="SM00989"/>
    </source>
</evidence>
<dbReference type="GO" id="GO:0020037">
    <property type="term" value="F:heme binding"/>
    <property type="evidence" value="ECO:0007669"/>
    <property type="project" value="InterPro"/>
</dbReference>
<dbReference type="SUPFAM" id="SSF111126">
    <property type="entry name" value="Ligand-binding domain in the NO signalling and Golgi transport"/>
    <property type="match status" value="1"/>
</dbReference>
<dbReference type="RefSeq" id="WP_160178684.1">
    <property type="nucleotide sequence ID" value="NZ_CP047656.1"/>
</dbReference>
<dbReference type="InterPro" id="IPR038158">
    <property type="entry name" value="H-NOX_domain_sf"/>
</dbReference>
<accession>A0A857JIT2</accession>
<dbReference type="Gene3D" id="3.90.1520.10">
    <property type="entry name" value="H-NOX domain"/>
    <property type="match status" value="1"/>
</dbReference>
<dbReference type="SMART" id="SM00989">
    <property type="entry name" value="V4R"/>
    <property type="match status" value="1"/>
</dbReference>
<dbReference type="EMBL" id="CP047656">
    <property type="protein sequence ID" value="QHJ10881.1"/>
    <property type="molecule type" value="Genomic_DNA"/>
</dbReference>
<dbReference type="InterPro" id="IPR004096">
    <property type="entry name" value="V4R"/>
</dbReference>
<dbReference type="Pfam" id="PF07700">
    <property type="entry name" value="HNOB"/>
    <property type="match status" value="1"/>
</dbReference>
<keyword evidence="3" id="KW-1185">Reference proteome</keyword>
<name>A0A857JIT2_9ALTE</name>